<reference evidence="1 2" key="1">
    <citation type="submission" date="2015-07" db="EMBL/GenBank/DDBJ databases">
        <title>The genome of Habropoda laboriosa.</title>
        <authorList>
            <person name="Pan H."/>
            <person name="Kapheim K."/>
        </authorList>
    </citation>
    <scope>NUCLEOTIDE SEQUENCE [LARGE SCALE GENOMIC DNA]</scope>
    <source>
        <strain evidence="1">0110345459</strain>
    </source>
</reference>
<keyword evidence="1" id="KW-0489">Methyltransferase</keyword>
<evidence type="ECO:0000313" key="1">
    <source>
        <dbReference type="EMBL" id="KOC60768.1"/>
    </source>
</evidence>
<dbReference type="GO" id="GO:0032259">
    <property type="term" value="P:methylation"/>
    <property type="evidence" value="ECO:0007669"/>
    <property type="project" value="UniProtKB-KW"/>
</dbReference>
<protein>
    <submittedName>
        <fullName evidence="1">Histone-lysine N-methyltransferase SETMAR</fullName>
    </submittedName>
</protein>
<proteinExistence type="predicted"/>
<gene>
    <name evidence="1" type="ORF">WH47_06914</name>
</gene>
<name>A0A0L7QQ54_9HYME</name>
<evidence type="ECO:0000313" key="2">
    <source>
        <dbReference type="Proteomes" id="UP000053825"/>
    </source>
</evidence>
<dbReference type="InterPro" id="IPR052709">
    <property type="entry name" value="Transposase-MT_Hybrid"/>
</dbReference>
<dbReference type="Proteomes" id="UP000053825">
    <property type="component" value="Unassembled WGS sequence"/>
</dbReference>
<dbReference type="Gene3D" id="3.30.420.10">
    <property type="entry name" value="Ribonuclease H-like superfamily/Ribonuclease H"/>
    <property type="match status" value="1"/>
</dbReference>
<keyword evidence="2" id="KW-1185">Reference proteome</keyword>
<accession>A0A0L7QQ54</accession>
<dbReference type="PANTHER" id="PTHR46060:SF1">
    <property type="entry name" value="MARINER MOS1 TRANSPOSASE-LIKE PROTEIN"/>
    <property type="match status" value="1"/>
</dbReference>
<keyword evidence="1" id="KW-0808">Transferase</keyword>
<dbReference type="InterPro" id="IPR036397">
    <property type="entry name" value="RNaseH_sf"/>
</dbReference>
<dbReference type="GO" id="GO:0003676">
    <property type="term" value="F:nucleic acid binding"/>
    <property type="evidence" value="ECO:0007669"/>
    <property type="project" value="InterPro"/>
</dbReference>
<dbReference type="EMBL" id="KQ414790">
    <property type="protein sequence ID" value="KOC60768.1"/>
    <property type="molecule type" value="Genomic_DNA"/>
</dbReference>
<organism evidence="1 2">
    <name type="scientific">Habropoda laboriosa</name>
    <dbReference type="NCBI Taxonomy" id="597456"/>
    <lineage>
        <taxon>Eukaryota</taxon>
        <taxon>Metazoa</taxon>
        <taxon>Ecdysozoa</taxon>
        <taxon>Arthropoda</taxon>
        <taxon>Hexapoda</taxon>
        <taxon>Insecta</taxon>
        <taxon>Pterygota</taxon>
        <taxon>Neoptera</taxon>
        <taxon>Endopterygota</taxon>
        <taxon>Hymenoptera</taxon>
        <taxon>Apocrita</taxon>
        <taxon>Aculeata</taxon>
        <taxon>Apoidea</taxon>
        <taxon>Anthophila</taxon>
        <taxon>Apidae</taxon>
        <taxon>Habropoda</taxon>
    </lineage>
</organism>
<feature type="non-terminal residue" evidence="1">
    <location>
        <position position="1"/>
    </location>
</feature>
<dbReference type="GO" id="GO:0008168">
    <property type="term" value="F:methyltransferase activity"/>
    <property type="evidence" value="ECO:0007669"/>
    <property type="project" value="UniProtKB-KW"/>
</dbReference>
<dbReference type="AlphaFoldDB" id="A0A0L7QQ54"/>
<dbReference type="PANTHER" id="PTHR46060">
    <property type="entry name" value="MARINER MOS1 TRANSPOSASE-LIKE PROTEIN"/>
    <property type="match status" value="1"/>
</dbReference>
<sequence>KLKNLSWEDLPYPPYSSDMALSDYYVFRNLNNFLRGKKFSNDEVTKTAIDTFFNSKPTEFFKRGIDHLVKLWQEIIKKGGNYIDD</sequence>
<dbReference type="STRING" id="597456.A0A0L7QQ54"/>